<feature type="domain" description="Beta-galactosidase beta-sandwich" evidence="1">
    <location>
        <begin position="68"/>
        <end position="118"/>
    </location>
</feature>
<name>A0ABQ5CKF1_9ASTR</name>
<dbReference type="InterPro" id="IPR041392">
    <property type="entry name" value="GHD"/>
</dbReference>
<dbReference type="InterPro" id="IPR001944">
    <property type="entry name" value="Glycoside_Hdrlase_35"/>
</dbReference>
<accession>A0ABQ5CKF1</accession>
<proteinExistence type="predicted"/>
<gene>
    <name evidence="2" type="ORF">Tco_0907523</name>
</gene>
<reference evidence="2" key="2">
    <citation type="submission" date="2022-01" db="EMBL/GenBank/DDBJ databases">
        <authorList>
            <person name="Yamashiro T."/>
            <person name="Shiraishi A."/>
            <person name="Satake H."/>
            <person name="Nakayama K."/>
        </authorList>
    </citation>
    <scope>NUCLEOTIDE SEQUENCE</scope>
</reference>
<keyword evidence="3" id="KW-1185">Reference proteome</keyword>
<sequence length="284" mass="31545">MLSTLILRRFKKYIQRTQHCHNTENISKQTARQPKYDHLKELHKAIKSSERAILLADPAFVSLGTYEQAHVFSTKTGGCAAFIANYHLNSSTTVTFRKKRHTLPPWSISILPDCKHAVLTLHRLAWQTFSEDISTVDSDSKMTVSGLLDQMSVTRDCCDKPVEITLGQCFFSICGVRRPCFTCLRQQPTLGLAFGGPESKKVQFIGNANLRAGINKILLLSVAIGLPNNGPHFELWKTGVLRPVMLHGVGHGSRDISKQKWSYQVGLKGESMNLAAPIGISSVD</sequence>
<organism evidence="2 3">
    <name type="scientific">Tanacetum coccineum</name>
    <dbReference type="NCBI Taxonomy" id="301880"/>
    <lineage>
        <taxon>Eukaryota</taxon>
        <taxon>Viridiplantae</taxon>
        <taxon>Streptophyta</taxon>
        <taxon>Embryophyta</taxon>
        <taxon>Tracheophyta</taxon>
        <taxon>Spermatophyta</taxon>
        <taxon>Magnoliopsida</taxon>
        <taxon>eudicotyledons</taxon>
        <taxon>Gunneridae</taxon>
        <taxon>Pentapetalae</taxon>
        <taxon>asterids</taxon>
        <taxon>campanulids</taxon>
        <taxon>Asterales</taxon>
        <taxon>Asteraceae</taxon>
        <taxon>Asteroideae</taxon>
        <taxon>Anthemideae</taxon>
        <taxon>Anthemidinae</taxon>
        <taxon>Tanacetum</taxon>
    </lineage>
</organism>
<dbReference type="Proteomes" id="UP001151760">
    <property type="component" value="Unassembled WGS sequence"/>
</dbReference>
<dbReference type="Pfam" id="PF17834">
    <property type="entry name" value="GHD"/>
    <property type="match status" value="1"/>
</dbReference>
<protein>
    <submittedName>
        <fullName evidence="2">Beta-galactosidase 3-like protein</fullName>
    </submittedName>
</protein>
<dbReference type="EMBL" id="BQNB010014361">
    <property type="protein sequence ID" value="GJT27248.1"/>
    <property type="molecule type" value="Genomic_DNA"/>
</dbReference>
<evidence type="ECO:0000259" key="1">
    <source>
        <dbReference type="Pfam" id="PF17834"/>
    </source>
</evidence>
<dbReference type="PANTHER" id="PTHR23421">
    <property type="entry name" value="BETA-GALACTOSIDASE RELATED"/>
    <property type="match status" value="1"/>
</dbReference>
<evidence type="ECO:0000313" key="3">
    <source>
        <dbReference type="Proteomes" id="UP001151760"/>
    </source>
</evidence>
<evidence type="ECO:0000313" key="2">
    <source>
        <dbReference type="EMBL" id="GJT27248.1"/>
    </source>
</evidence>
<comment type="caution">
    <text evidence="2">The sequence shown here is derived from an EMBL/GenBank/DDBJ whole genome shotgun (WGS) entry which is preliminary data.</text>
</comment>
<reference evidence="2" key="1">
    <citation type="journal article" date="2022" name="Int. J. Mol. Sci.">
        <title>Draft Genome of Tanacetum Coccineum: Genomic Comparison of Closely Related Tanacetum-Family Plants.</title>
        <authorList>
            <person name="Yamashiro T."/>
            <person name="Shiraishi A."/>
            <person name="Nakayama K."/>
            <person name="Satake H."/>
        </authorList>
    </citation>
    <scope>NUCLEOTIDE SEQUENCE</scope>
</reference>